<dbReference type="Pfam" id="PF07690">
    <property type="entry name" value="MFS_1"/>
    <property type="match status" value="1"/>
</dbReference>
<dbReference type="PROSITE" id="PS50850">
    <property type="entry name" value="MFS"/>
    <property type="match status" value="1"/>
</dbReference>
<evidence type="ECO:0000313" key="8">
    <source>
        <dbReference type="Proteomes" id="UP000541033"/>
    </source>
</evidence>
<dbReference type="GO" id="GO:0005886">
    <property type="term" value="C:plasma membrane"/>
    <property type="evidence" value="ECO:0007669"/>
    <property type="project" value="UniProtKB-SubCell"/>
</dbReference>
<reference evidence="7 8" key="1">
    <citation type="submission" date="2020-02" db="EMBL/GenBank/DDBJ databases">
        <title>Sequencing the genomes of 1000 actinobacteria strains.</title>
        <authorList>
            <person name="Klenk H.-P."/>
        </authorList>
    </citation>
    <scope>NUCLEOTIDE SEQUENCE [LARGE SCALE GENOMIC DNA]</scope>
    <source>
        <strain evidence="7 8">DSM 27960</strain>
    </source>
</reference>
<evidence type="ECO:0000256" key="5">
    <source>
        <dbReference type="SAM" id="Phobius"/>
    </source>
</evidence>
<dbReference type="InterPro" id="IPR011701">
    <property type="entry name" value="MFS"/>
</dbReference>
<dbReference type="PANTHER" id="PTHR23534:SF1">
    <property type="entry name" value="MAJOR FACILITATOR SUPERFAMILY PROTEIN"/>
    <property type="match status" value="1"/>
</dbReference>
<dbReference type="Proteomes" id="UP000541033">
    <property type="component" value="Unassembled WGS sequence"/>
</dbReference>
<dbReference type="EMBL" id="JAAMOX010000001">
    <property type="protein sequence ID" value="NIH53416.1"/>
    <property type="molecule type" value="Genomic_DNA"/>
</dbReference>
<evidence type="ECO:0000313" key="7">
    <source>
        <dbReference type="EMBL" id="NIH53416.1"/>
    </source>
</evidence>
<feature type="transmembrane region" description="Helical" evidence="5">
    <location>
        <begin position="308"/>
        <end position="329"/>
    </location>
</feature>
<dbReference type="Gene3D" id="1.20.1250.20">
    <property type="entry name" value="MFS general substrate transporter like domains"/>
    <property type="match status" value="1"/>
</dbReference>
<feature type="transmembrane region" description="Helical" evidence="5">
    <location>
        <begin position="118"/>
        <end position="136"/>
    </location>
</feature>
<feature type="transmembrane region" description="Helical" evidence="5">
    <location>
        <begin position="404"/>
        <end position="423"/>
    </location>
</feature>
<keyword evidence="2 5" id="KW-0812">Transmembrane</keyword>
<dbReference type="PANTHER" id="PTHR23534">
    <property type="entry name" value="MFS PERMEASE"/>
    <property type="match status" value="1"/>
</dbReference>
<evidence type="ECO:0000256" key="2">
    <source>
        <dbReference type="ARBA" id="ARBA00022692"/>
    </source>
</evidence>
<name>A0A7X5R0M7_9MICO</name>
<feature type="transmembrane region" description="Helical" evidence="5">
    <location>
        <begin position="336"/>
        <end position="355"/>
    </location>
</feature>
<evidence type="ECO:0000259" key="6">
    <source>
        <dbReference type="PROSITE" id="PS50850"/>
    </source>
</evidence>
<comment type="caution">
    <text evidence="7">The sequence shown here is derived from an EMBL/GenBank/DDBJ whole genome shotgun (WGS) entry which is preliminary data.</text>
</comment>
<evidence type="ECO:0000256" key="3">
    <source>
        <dbReference type="ARBA" id="ARBA00022989"/>
    </source>
</evidence>
<keyword evidence="3 5" id="KW-1133">Transmembrane helix</keyword>
<sequence>MTASQAPSTAAIAITTELSSPGIVSLQRRTIGILVAGQILAGLGFGASLSVGALLAAEISGDPAWSGMAATMTTLGAAILAYPLARLAGKKGRRISLSVGSLAAGLGVLIVITAATLGLFWMLLLGLAFMGTASAVQYQSRFAAADLATPKRRGRDLSLVVWSTTVGSVIGPNLLSPGEVLGAALGMPHLTGVFVLTLTTQTLVTLLYFFALRPDPLLTSQRVALTAAQKRTERHAAEAKAASEAEARGEVPAASTAPVVESAVQLAARRGRQRAAIAIMALSHAVMVSVMAMTPVHLTSHGAALEVVGLTISLHIAGMFIMAPVFGILSDKWGAPLVVLLGAGILVLSLVLTSTSGESHLAVQVGLILLGLGWSAATVAGATLLTQNAGLGDGTKRQGVSDTIMNASGALAAASAGLVLGAIGFSGLSVVSMGLVAAIAIIAFLVIKPGVRAA</sequence>
<dbReference type="InterPro" id="IPR036259">
    <property type="entry name" value="MFS_trans_sf"/>
</dbReference>
<feature type="transmembrane region" description="Helical" evidence="5">
    <location>
        <begin position="187"/>
        <end position="212"/>
    </location>
</feature>
<dbReference type="AlphaFoldDB" id="A0A7X5R0M7"/>
<dbReference type="GO" id="GO:0022857">
    <property type="term" value="F:transmembrane transporter activity"/>
    <property type="evidence" value="ECO:0007669"/>
    <property type="project" value="InterPro"/>
</dbReference>
<comment type="subcellular location">
    <subcellularLocation>
        <location evidence="1">Cell membrane</location>
        <topology evidence="1">Multi-pass membrane protein</topology>
    </subcellularLocation>
</comment>
<feature type="transmembrane region" description="Helical" evidence="5">
    <location>
        <begin position="275"/>
        <end position="296"/>
    </location>
</feature>
<keyword evidence="4 5" id="KW-0472">Membrane</keyword>
<dbReference type="InterPro" id="IPR020846">
    <property type="entry name" value="MFS_dom"/>
</dbReference>
<protein>
    <submittedName>
        <fullName evidence="7">MFS family permease</fullName>
    </submittedName>
</protein>
<feature type="transmembrane region" description="Helical" evidence="5">
    <location>
        <begin position="95"/>
        <end position="112"/>
    </location>
</feature>
<dbReference type="SUPFAM" id="SSF103473">
    <property type="entry name" value="MFS general substrate transporter"/>
    <property type="match status" value="1"/>
</dbReference>
<evidence type="ECO:0000256" key="4">
    <source>
        <dbReference type="ARBA" id="ARBA00023136"/>
    </source>
</evidence>
<feature type="transmembrane region" description="Helical" evidence="5">
    <location>
        <begin position="157"/>
        <end position="175"/>
    </location>
</feature>
<evidence type="ECO:0000256" key="1">
    <source>
        <dbReference type="ARBA" id="ARBA00004651"/>
    </source>
</evidence>
<gene>
    <name evidence="7" type="ORF">FHX76_001284</name>
</gene>
<dbReference type="RefSeq" id="WP_167149005.1">
    <property type="nucleotide sequence ID" value="NZ_JAAMOX010000001.1"/>
</dbReference>
<feature type="transmembrane region" description="Helical" evidence="5">
    <location>
        <begin position="429"/>
        <end position="447"/>
    </location>
</feature>
<organism evidence="7 8">
    <name type="scientific">Lysinibacter cavernae</name>
    <dbReference type="NCBI Taxonomy" id="1640652"/>
    <lineage>
        <taxon>Bacteria</taxon>
        <taxon>Bacillati</taxon>
        <taxon>Actinomycetota</taxon>
        <taxon>Actinomycetes</taxon>
        <taxon>Micrococcales</taxon>
        <taxon>Microbacteriaceae</taxon>
        <taxon>Lysinibacter</taxon>
    </lineage>
</organism>
<feature type="domain" description="Major facilitator superfamily (MFS) profile" evidence="6">
    <location>
        <begin position="30"/>
        <end position="452"/>
    </location>
</feature>
<feature type="transmembrane region" description="Helical" evidence="5">
    <location>
        <begin position="63"/>
        <end position="83"/>
    </location>
</feature>
<proteinExistence type="predicted"/>
<accession>A0A7X5R0M7</accession>
<feature type="transmembrane region" description="Helical" evidence="5">
    <location>
        <begin position="31"/>
        <end position="57"/>
    </location>
</feature>
<feature type="transmembrane region" description="Helical" evidence="5">
    <location>
        <begin position="361"/>
        <end position="384"/>
    </location>
</feature>
<keyword evidence="8" id="KW-1185">Reference proteome</keyword>